<accession>A0A834NLD9</accession>
<gene>
    <name evidence="2" type="ORF">HZH66_001085</name>
</gene>
<dbReference type="AlphaFoldDB" id="A0A834NLD9"/>
<reference evidence="2" key="1">
    <citation type="journal article" date="2020" name="G3 (Bethesda)">
        <title>High-Quality Assemblies for Three Invasive Social Wasps from the &lt;i&gt;Vespula&lt;/i&gt; Genus.</title>
        <authorList>
            <person name="Harrop T.W.R."/>
            <person name="Guhlin J."/>
            <person name="McLaughlin G.M."/>
            <person name="Permina E."/>
            <person name="Stockwell P."/>
            <person name="Gilligan J."/>
            <person name="Le Lec M.F."/>
            <person name="Gruber M.A.M."/>
            <person name="Quinn O."/>
            <person name="Lovegrove M."/>
            <person name="Duncan E.J."/>
            <person name="Remnant E.J."/>
            <person name="Van Eeckhoven J."/>
            <person name="Graham B."/>
            <person name="Knapp R.A."/>
            <person name="Langford K.W."/>
            <person name="Kronenberg Z."/>
            <person name="Press M.O."/>
            <person name="Eacker S.M."/>
            <person name="Wilson-Rankin E.E."/>
            <person name="Purcell J."/>
            <person name="Lester P.J."/>
            <person name="Dearden P.K."/>
        </authorList>
    </citation>
    <scope>NUCLEOTIDE SEQUENCE</scope>
    <source>
        <strain evidence="2">Marl-1</strain>
    </source>
</reference>
<organism evidence="2 3">
    <name type="scientific">Vespula vulgaris</name>
    <name type="common">Yellow jacket</name>
    <name type="synonym">Wasp</name>
    <dbReference type="NCBI Taxonomy" id="7454"/>
    <lineage>
        <taxon>Eukaryota</taxon>
        <taxon>Metazoa</taxon>
        <taxon>Ecdysozoa</taxon>
        <taxon>Arthropoda</taxon>
        <taxon>Hexapoda</taxon>
        <taxon>Insecta</taxon>
        <taxon>Pterygota</taxon>
        <taxon>Neoptera</taxon>
        <taxon>Endopterygota</taxon>
        <taxon>Hymenoptera</taxon>
        <taxon>Apocrita</taxon>
        <taxon>Aculeata</taxon>
        <taxon>Vespoidea</taxon>
        <taxon>Vespidae</taxon>
        <taxon>Vespinae</taxon>
        <taxon>Vespula</taxon>
    </lineage>
</organism>
<feature type="compositionally biased region" description="Basic and acidic residues" evidence="1">
    <location>
        <begin position="10"/>
        <end position="20"/>
    </location>
</feature>
<sequence>MGTLKVRTVWKGEDKRKKENAGGSPRLGRGQLGLTTCRLLMLAKLPIISPPYPISIANLPSFLLAVSMSFRIHPNPDQWVTTSKKSYS</sequence>
<proteinExistence type="predicted"/>
<evidence type="ECO:0000256" key="1">
    <source>
        <dbReference type="SAM" id="MobiDB-lite"/>
    </source>
</evidence>
<evidence type="ECO:0000313" key="2">
    <source>
        <dbReference type="EMBL" id="KAF7412189.1"/>
    </source>
</evidence>
<name>A0A834NLD9_VESVU</name>
<feature type="region of interest" description="Disordered" evidence="1">
    <location>
        <begin position="1"/>
        <end position="28"/>
    </location>
</feature>
<keyword evidence="3" id="KW-1185">Reference proteome</keyword>
<evidence type="ECO:0000313" key="3">
    <source>
        <dbReference type="Proteomes" id="UP000614350"/>
    </source>
</evidence>
<protein>
    <submittedName>
        <fullName evidence="2">Uncharacterized protein</fullName>
    </submittedName>
</protein>
<dbReference type="EMBL" id="JACSEA010000001">
    <property type="protein sequence ID" value="KAF7412189.1"/>
    <property type="molecule type" value="Genomic_DNA"/>
</dbReference>
<comment type="caution">
    <text evidence="2">The sequence shown here is derived from an EMBL/GenBank/DDBJ whole genome shotgun (WGS) entry which is preliminary data.</text>
</comment>
<dbReference type="Proteomes" id="UP000614350">
    <property type="component" value="Unassembled WGS sequence"/>
</dbReference>